<dbReference type="InterPro" id="IPR011650">
    <property type="entry name" value="Peptidase_M20_dimer"/>
</dbReference>
<dbReference type="EMBL" id="CP104205">
    <property type="protein sequence ID" value="UWX54608.1"/>
    <property type="molecule type" value="Genomic_DNA"/>
</dbReference>
<dbReference type="InterPro" id="IPR036264">
    <property type="entry name" value="Bact_exopeptidase_dim_dom"/>
</dbReference>
<evidence type="ECO:0000313" key="7">
    <source>
        <dbReference type="Proteomes" id="UP001059209"/>
    </source>
</evidence>
<evidence type="ECO:0000256" key="4">
    <source>
        <dbReference type="SAM" id="MobiDB-lite"/>
    </source>
</evidence>
<evidence type="ECO:0000259" key="5">
    <source>
        <dbReference type="Pfam" id="PF07687"/>
    </source>
</evidence>
<dbReference type="Pfam" id="PF01546">
    <property type="entry name" value="Peptidase_M20"/>
    <property type="match status" value="1"/>
</dbReference>
<keyword evidence="3" id="KW-0170">Cobalt</keyword>
<accession>A0ABY5Y6G1</accession>
<keyword evidence="1" id="KW-0479">Metal-binding</keyword>
<dbReference type="PANTHER" id="PTHR43808">
    <property type="entry name" value="ACETYLORNITHINE DEACETYLASE"/>
    <property type="match status" value="1"/>
</dbReference>
<sequence>MNQQVLTEKAIELLKELISIQSFSGEEEGTATALENWFKGFDIPFERIHNNIFAKNKYWDDSKPTLLLNSHHDTVKPNQAYTKDPFHPHIEEGKLYGLGSNDAGGCLVSLLATFTYFYHAENLNHNVLMVASAEEESAGENSLRGLLPSLPKIDVAIVGEPTLMQLAIAEKGLVVFDAVVKGTPSHAAHPNDNNAIYNTIEVLQWFKNFSFDRTSEALGDVKMTVTQINAGSQHNVVPSQVDLVVDVRVNDQYTNKEIADLLKEEAPCELQERGLKLNSSRIDKDHPLVKSRNHSGRTTYGSPTLSDQAALSCQSLKLGPGDSTRSHSADEFIYVREIEEGIDLYIKILEGFLKI</sequence>
<protein>
    <submittedName>
        <fullName evidence="6">M20 family metallo-hydrolase</fullName>
    </submittedName>
</protein>
<dbReference type="CDD" id="cd05651">
    <property type="entry name" value="M20_ArgE_DapE-like"/>
    <property type="match status" value="1"/>
</dbReference>
<feature type="domain" description="Peptidase M20 dimerisation" evidence="5">
    <location>
        <begin position="168"/>
        <end position="265"/>
    </location>
</feature>
<feature type="region of interest" description="Disordered" evidence="4">
    <location>
        <begin position="286"/>
        <end position="305"/>
    </location>
</feature>
<dbReference type="SUPFAM" id="SSF55031">
    <property type="entry name" value="Bacterial exopeptidase dimerisation domain"/>
    <property type="match status" value="1"/>
</dbReference>
<gene>
    <name evidence="6" type="ORF">NYZ99_17320</name>
</gene>
<organism evidence="6 7">
    <name type="scientific">Maribacter litopenaei</name>
    <dbReference type="NCBI Taxonomy" id="2976127"/>
    <lineage>
        <taxon>Bacteria</taxon>
        <taxon>Pseudomonadati</taxon>
        <taxon>Bacteroidota</taxon>
        <taxon>Flavobacteriia</taxon>
        <taxon>Flavobacteriales</taxon>
        <taxon>Flavobacteriaceae</taxon>
        <taxon>Maribacter</taxon>
    </lineage>
</organism>
<name>A0ABY5Y6G1_9FLAO</name>
<dbReference type="SUPFAM" id="SSF53187">
    <property type="entry name" value="Zn-dependent exopeptidases"/>
    <property type="match status" value="1"/>
</dbReference>
<dbReference type="Gene3D" id="3.40.630.10">
    <property type="entry name" value="Zn peptidases"/>
    <property type="match status" value="1"/>
</dbReference>
<reference evidence="6" key="1">
    <citation type="submission" date="2022-09" db="EMBL/GenBank/DDBJ databases">
        <title>Maribacter litopenaei sp. nov., isolated from the intestinal tract of the Pacific White Shrimp, Litopenaeus vannamei.</title>
        <authorList>
            <person name="Kim S.Y."/>
            <person name="Hwang C.Y."/>
        </authorList>
    </citation>
    <scope>NUCLEOTIDE SEQUENCE</scope>
    <source>
        <strain evidence="6">HL-LV01</strain>
    </source>
</reference>
<evidence type="ECO:0000256" key="2">
    <source>
        <dbReference type="ARBA" id="ARBA00022801"/>
    </source>
</evidence>
<dbReference type="RefSeq" id="WP_260572466.1">
    <property type="nucleotide sequence ID" value="NZ_CP104205.1"/>
</dbReference>
<dbReference type="InterPro" id="IPR050072">
    <property type="entry name" value="Peptidase_M20A"/>
</dbReference>
<keyword evidence="2" id="KW-0378">Hydrolase</keyword>
<keyword evidence="7" id="KW-1185">Reference proteome</keyword>
<dbReference type="PANTHER" id="PTHR43808:SF31">
    <property type="entry name" value="N-ACETYL-L-CITRULLINE DEACETYLASE"/>
    <property type="match status" value="1"/>
</dbReference>
<proteinExistence type="predicted"/>
<evidence type="ECO:0000256" key="1">
    <source>
        <dbReference type="ARBA" id="ARBA00022723"/>
    </source>
</evidence>
<dbReference type="Gene3D" id="3.30.70.360">
    <property type="match status" value="1"/>
</dbReference>
<evidence type="ECO:0000313" key="6">
    <source>
        <dbReference type="EMBL" id="UWX54608.1"/>
    </source>
</evidence>
<feature type="compositionally biased region" description="Polar residues" evidence="4">
    <location>
        <begin position="296"/>
        <end position="305"/>
    </location>
</feature>
<dbReference type="Proteomes" id="UP001059209">
    <property type="component" value="Chromosome"/>
</dbReference>
<dbReference type="Pfam" id="PF07687">
    <property type="entry name" value="M20_dimer"/>
    <property type="match status" value="1"/>
</dbReference>
<evidence type="ECO:0000256" key="3">
    <source>
        <dbReference type="ARBA" id="ARBA00023285"/>
    </source>
</evidence>
<dbReference type="InterPro" id="IPR002933">
    <property type="entry name" value="Peptidase_M20"/>
</dbReference>